<evidence type="ECO:0000256" key="6">
    <source>
        <dbReference type="ARBA" id="ARBA00023056"/>
    </source>
</evidence>
<comment type="similarity">
    <text evidence="9">Belongs to the glycosyltransferase 8 family. Glycogenin subfamily.</text>
</comment>
<feature type="region of interest" description="Disordered" evidence="14">
    <location>
        <begin position="366"/>
        <end position="528"/>
    </location>
</feature>
<dbReference type="InterPro" id="IPR050587">
    <property type="entry name" value="GNT1/Glycosyltrans_8"/>
</dbReference>
<feature type="compositionally biased region" description="Low complexity" evidence="14">
    <location>
        <begin position="873"/>
        <end position="883"/>
    </location>
</feature>
<feature type="region of interest" description="Disordered" evidence="14">
    <location>
        <begin position="572"/>
        <end position="616"/>
    </location>
</feature>
<keyword evidence="7" id="KW-0325">Glycoprotein</keyword>
<accession>A0A5M3N879</accession>
<evidence type="ECO:0000256" key="14">
    <source>
        <dbReference type="SAM" id="MobiDB-lite"/>
    </source>
</evidence>
<evidence type="ECO:0000313" key="16">
    <source>
        <dbReference type="Proteomes" id="UP000053558"/>
    </source>
</evidence>
<dbReference type="EMBL" id="JH711573">
    <property type="protein sequence ID" value="EIW87045.1"/>
    <property type="molecule type" value="Genomic_DNA"/>
</dbReference>
<protein>
    <recommendedName>
        <fullName evidence="10">glycogenin glucosyltransferase</fullName>
        <ecNumber evidence="10">2.4.1.186</ecNumber>
    </recommendedName>
</protein>
<keyword evidence="5" id="KW-0479">Metal-binding</keyword>
<dbReference type="Gene3D" id="3.90.550.10">
    <property type="entry name" value="Spore Coat Polysaccharide Biosynthesis Protein SpsA, Chain A"/>
    <property type="match status" value="1"/>
</dbReference>
<feature type="compositionally biased region" description="Low complexity" evidence="14">
    <location>
        <begin position="492"/>
        <end position="502"/>
    </location>
</feature>
<evidence type="ECO:0000313" key="15">
    <source>
        <dbReference type="EMBL" id="EIW87045.1"/>
    </source>
</evidence>
<evidence type="ECO:0000256" key="4">
    <source>
        <dbReference type="ARBA" id="ARBA00022679"/>
    </source>
</evidence>
<evidence type="ECO:0000256" key="1">
    <source>
        <dbReference type="ARBA" id="ARBA00001936"/>
    </source>
</evidence>
<dbReference type="OMA" id="HAVFPWE"/>
<comment type="catalytic activity">
    <reaction evidence="12">
        <text>L-tyrosyl-[glycogenin] + UDP-alpha-D-glucose = alpha-D-glucosyl-L-tyrosyl-[glycogenin] + UDP + H(+)</text>
        <dbReference type="Rhea" id="RHEA:23360"/>
        <dbReference type="Rhea" id="RHEA-COMP:14604"/>
        <dbReference type="Rhea" id="RHEA-COMP:14605"/>
        <dbReference type="ChEBI" id="CHEBI:15378"/>
        <dbReference type="ChEBI" id="CHEBI:46858"/>
        <dbReference type="ChEBI" id="CHEBI:58223"/>
        <dbReference type="ChEBI" id="CHEBI:58885"/>
        <dbReference type="ChEBI" id="CHEBI:140573"/>
        <dbReference type="EC" id="2.4.1.186"/>
    </reaction>
</comment>
<dbReference type="GO" id="GO:0005737">
    <property type="term" value="C:cytoplasm"/>
    <property type="evidence" value="ECO:0007669"/>
    <property type="project" value="UniProtKB-SubCell"/>
</dbReference>
<dbReference type="GO" id="GO:0008466">
    <property type="term" value="F:glycogenin glucosyltransferase activity"/>
    <property type="evidence" value="ECO:0007669"/>
    <property type="project" value="UniProtKB-EC"/>
</dbReference>
<dbReference type="AlphaFoldDB" id="A0A5M3N879"/>
<evidence type="ECO:0000256" key="11">
    <source>
        <dbReference type="ARBA" id="ARBA00050886"/>
    </source>
</evidence>
<comment type="cofactor">
    <cofactor evidence="1">
        <name>Mn(2+)</name>
        <dbReference type="ChEBI" id="CHEBI:29035"/>
    </cofactor>
</comment>
<keyword evidence="3" id="KW-0963">Cytoplasm</keyword>
<evidence type="ECO:0000256" key="12">
    <source>
        <dbReference type="ARBA" id="ARBA00052293"/>
    </source>
</evidence>
<dbReference type="Proteomes" id="UP000053558">
    <property type="component" value="Unassembled WGS sequence"/>
</dbReference>
<feature type="compositionally biased region" description="Basic and acidic residues" evidence="14">
    <location>
        <begin position="653"/>
        <end position="670"/>
    </location>
</feature>
<feature type="compositionally biased region" description="Polar residues" evidence="14">
    <location>
        <begin position="827"/>
        <end position="836"/>
    </location>
</feature>
<evidence type="ECO:0000256" key="5">
    <source>
        <dbReference type="ARBA" id="ARBA00022723"/>
    </source>
</evidence>
<evidence type="ECO:0000256" key="7">
    <source>
        <dbReference type="ARBA" id="ARBA00023180"/>
    </source>
</evidence>
<feature type="compositionally biased region" description="Low complexity" evidence="14">
    <location>
        <begin position="408"/>
        <end position="422"/>
    </location>
</feature>
<feature type="compositionally biased region" description="Acidic residues" evidence="14">
    <location>
        <begin position="671"/>
        <end position="680"/>
    </location>
</feature>
<keyword evidence="4 15" id="KW-0808">Transferase</keyword>
<comment type="caution">
    <text evidence="15">The sequence shown here is derived from an EMBL/GenBank/DDBJ whole genome shotgun (WGS) entry which is preliminary data.</text>
</comment>
<comment type="catalytic activity">
    <reaction evidence="11">
        <text>[1,4-alpha-D-glucosyl](n)-L-tyrosyl-[glycogenin] + UDP-alpha-D-glucose = [1,4-alpha-D-glucosyl](n+1)-L-tyrosyl-[glycogenin] + UDP + H(+)</text>
        <dbReference type="Rhea" id="RHEA:56560"/>
        <dbReference type="Rhea" id="RHEA-COMP:14606"/>
        <dbReference type="Rhea" id="RHEA-COMP:14607"/>
        <dbReference type="ChEBI" id="CHEBI:15378"/>
        <dbReference type="ChEBI" id="CHEBI:58223"/>
        <dbReference type="ChEBI" id="CHEBI:58885"/>
        <dbReference type="ChEBI" id="CHEBI:140574"/>
        <dbReference type="EC" id="2.4.1.186"/>
    </reaction>
</comment>
<dbReference type="GO" id="GO:0005978">
    <property type="term" value="P:glycogen biosynthetic process"/>
    <property type="evidence" value="ECO:0007669"/>
    <property type="project" value="UniProtKB-KW"/>
</dbReference>
<comment type="function">
    <text evidence="13">Self-glucosylating initiator of glycogen synthesis. It catalyzes the formation of a short alpha (1,4)-glucosyl chain covalently attached via a glucose 1-O-tyrosyl linkage to internal tyrosine residues and these chains act as primers for the elongation reaction catalyzed by glycogen synthase.</text>
</comment>
<dbReference type="PANTHER" id="PTHR11183">
    <property type="entry name" value="GLYCOGENIN SUBFAMILY MEMBER"/>
    <property type="match status" value="1"/>
</dbReference>
<keyword evidence="8" id="KW-0464">Manganese</keyword>
<evidence type="ECO:0000256" key="8">
    <source>
        <dbReference type="ARBA" id="ARBA00023211"/>
    </source>
</evidence>
<dbReference type="KEGG" id="cput:CONPUDRAFT_79223"/>
<dbReference type="SUPFAM" id="SSF53448">
    <property type="entry name" value="Nucleotide-diphospho-sugar transferases"/>
    <property type="match status" value="1"/>
</dbReference>
<feature type="compositionally biased region" description="Polar residues" evidence="14">
    <location>
        <begin position="843"/>
        <end position="865"/>
    </location>
</feature>
<dbReference type="FunFam" id="3.90.550.10:FF:000092">
    <property type="entry name" value="Glycogenin 2"/>
    <property type="match status" value="1"/>
</dbReference>
<dbReference type="OrthoDB" id="2014201at2759"/>
<dbReference type="GeneID" id="19209883"/>
<name>A0A5M3N879_CONPW</name>
<feature type="region of interest" description="Disordered" evidence="14">
    <location>
        <begin position="641"/>
        <end position="895"/>
    </location>
</feature>
<comment type="subcellular location">
    <subcellularLocation>
        <location evidence="2">Cytoplasm</location>
    </subcellularLocation>
</comment>
<keyword evidence="6" id="KW-0320">Glycogen biosynthesis</keyword>
<evidence type="ECO:0000256" key="9">
    <source>
        <dbReference type="ARBA" id="ARBA00038162"/>
    </source>
</evidence>
<feature type="compositionally biased region" description="Low complexity" evidence="14">
    <location>
        <begin position="578"/>
        <end position="587"/>
    </location>
</feature>
<dbReference type="EC" id="2.4.1.186" evidence="10"/>
<proteinExistence type="inferred from homology"/>
<keyword evidence="16" id="KW-1185">Reference proteome</keyword>
<evidence type="ECO:0000256" key="3">
    <source>
        <dbReference type="ARBA" id="ARBA00022490"/>
    </source>
</evidence>
<dbReference type="InterPro" id="IPR029044">
    <property type="entry name" value="Nucleotide-diphossugar_trans"/>
</dbReference>
<evidence type="ECO:0000256" key="13">
    <source>
        <dbReference type="ARBA" id="ARBA00057883"/>
    </source>
</evidence>
<dbReference type="RefSeq" id="XP_007762827.1">
    <property type="nucleotide sequence ID" value="XM_007764637.1"/>
</dbReference>
<evidence type="ECO:0000256" key="2">
    <source>
        <dbReference type="ARBA" id="ARBA00004496"/>
    </source>
</evidence>
<dbReference type="GO" id="GO:0046872">
    <property type="term" value="F:metal ion binding"/>
    <property type="evidence" value="ECO:0007669"/>
    <property type="project" value="UniProtKB-KW"/>
</dbReference>
<organism evidence="15 16">
    <name type="scientific">Coniophora puteana (strain RWD-64-598)</name>
    <name type="common">Brown rot fungus</name>
    <dbReference type="NCBI Taxonomy" id="741705"/>
    <lineage>
        <taxon>Eukaryota</taxon>
        <taxon>Fungi</taxon>
        <taxon>Dikarya</taxon>
        <taxon>Basidiomycota</taxon>
        <taxon>Agaricomycotina</taxon>
        <taxon>Agaricomycetes</taxon>
        <taxon>Agaricomycetidae</taxon>
        <taxon>Boletales</taxon>
        <taxon>Coniophorineae</taxon>
        <taxon>Coniophoraceae</taxon>
        <taxon>Coniophora</taxon>
    </lineage>
</organism>
<reference evidence="16" key="1">
    <citation type="journal article" date="2012" name="Science">
        <title>The Paleozoic origin of enzymatic lignin decomposition reconstructed from 31 fungal genomes.</title>
        <authorList>
            <person name="Floudas D."/>
            <person name="Binder M."/>
            <person name="Riley R."/>
            <person name="Barry K."/>
            <person name="Blanchette R.A."/>
            <person name="Henrissat B."/>
            <person name="Martinez A.T."/>
            <person name="Otillar R."/>
            <person name="Spatafora J.W."/>
            <person name="Yadav J.S."/>
            <person name="Aerts A."/>
            <person name="Benoit I."/>
            <person name="Boyd A."/>
            <person name="Carlson A."/>
            <person name="Copeland A."/>
            <person name="Coutinho P.M."/>
            <person name="de Vries R.P."/>
            <person name="Ferreira P."/>
            <person name="Findley K."/>
            <person name="Foster B."/>
            <person name="Gaskell J."/>
            <person name="Glotzer D."/>
            <person name="Gorecki P."/>
            <person name="Heitman J."/>
            <person name="Hesse C."/>
            <person name="Hori C."/>
            <person name="Igarashi K."/>
            <person name="Jurgens J.A."/>
            <person name="Kallen N."/>
            <person name="Kersten P."/>
            <person name="Kohler A."/>
            <person name="Kuees U."/>
            <person name="Kumar T.K.A."/>
            <person name="Kuo A."/>
            <person name="LaButti K."/>
            <person name="Larrondo L.F."/>
            <person name="Lindquist E."/>
            <person name="Ling A."/>
            <person name="Lombard V."/>
            <person name="Lucas S."/>
            <person name="Lundell T."/>
            <person name="Martin R."/>
            <person name="McLaughlin D.J."/>
            <person name="Morgenstern I."/>
            <person name="Morin E."/>
            <person name="Murat C."/>
            <person name="Nagy L.G."/>
            <person name="Nolan M."/>
            <person name="Ohm R.A."/>
            <person name="Patyshakuliyeva A."/>
            <person name="Rokas A."/>
            <person name="Ruiz-Duenas F.J."/>
            <person name="Sabat G."/>
            <person name="Salamov A."/>
            <person name="Samejima M."/>
            <person name="Schmutz J."/>
            <person name="Slot J.C."/>
            <person name="St John F."/>
            <person name="Stenlid J."/>
            <person name="Sun H."/>
            <person name="Sun S."/>
            <person name="Syed K."/>
            <person name="Tsang A."/>
            <person name="Wiebenga A."/>
            <person name="Young D."/>
            <person name="Pisabarro A."/>
            <person name="Eastwood D.C."/>
            <person name="Martin F."/>
            <person name="Cullen D."/>
            <person name="Grigoriev I.V."/>
            <person name="Hibbett D.S."/>
        </authorList>
    </citation>
    <scope>NUCLEOTIDE SEQUENCE [LARGE SCALE GENOMIC DNA]</scope>
    <source>
        <strain evidence="16">RWD-64-598 SS2</strain>
    </source>
</reference>
<sequence length="927" mass="100419">MSTTPFAFVTLLSSDSYLPGALALAGALKDVHADNGPIDFHIICLVTPETLDVSTIKLLRKTFDIAVGVEVISQQRDDGALNLLGRPDLDSVLTKLHVFRLTQYSKIIFLDADVLPVRPLSHLFHLEHEFSAVPDVGWPDIFNSGVMVLTPGEDKFDQLRQLLKTTGSWDGADQGLLNEWRGDDWHRLSFTYNTTPTAAYTYAPAYARFGKQISAIHFIGPNKPWNSIPYRAPGSAAIQGSSGETAPPPSLQAYDYGSLVDRWYAVYDKHYRSQSHVPDTEVDVRRYVSAWDEQSGAGAEFLSSVNIPVSGGLSLEELRRMAIHGMGSANVHVNYRGGGEGEYITLPLEGRIDLMRPVPFSAHEWDSNDDLGITPKAGPHTPPSKTGGLYNSPFRTETLPTPDPRDVPSAPQPQSLSLPSSPFGVMTPSSAKDIPGGPQKSLFGKHLRPNSPPLLAWNPAVESPPKSSPLPSAFPAETYFPNAWDDSPTNEGQQQGSRASRSQKNKPTAAPLKPHELFNPPPPSEIPELLLRQGHYKNLVGSVHDSVTTANGPDPTKIKRVFPWEERPRYMPTRVFPGEEGPPSGSGFVRPPLGATAVTPEKSNRSEEPPSPLVGFQVTTQYGNAWDSVASIQKYASRLARPSPLAPAVDPSQGDHREWEEHSEASSRDGDVEDEGDSEEEGKTVRQHSRTSSSMERKQYRSIGIQTDRTKHVSTGVQAKEPAAFGKTDSKHSKKKTRRPSLNSRRQWMPPAASQPAGLPAIKAEEAYASPEGSGLVSPGMFPSTRLQTVVFPPSESPTGIHTPTVYDSPPGSRTPSGQAGPASGVIATSQASATLSAPPRLQVNTAGHPSSVSETSGTSPNSSLLDVGGISSQTETTTPSPTRQRKPSRVFDPARGVDVFKRGSEEVLARFLKMGSWGEQSHQHGQ</sequence>
<evidence type="ECO:0000256" key="10">
    <source>
        <dbReference type="ARBA" id="ARBA00038934"/>
    </source>
</evidence>
<dbReference type="Pfam" id="PF01501">
    <property type="entry name" value="Glyco_transf_8"/>
    <property type="match status" value="1"/>
</dbReference>
<dbReference type="InterPro" id="IPR002495">
    <property type="entry name" value="Glyco_trans_8"/>
</dbReference>
<gene>
    <name evidence="15" type="ORF">CONPUDRAFT_79223</name>
</gene>
<dbReference type="CDD" id="cd02537">
    <property type="entry name" value="GT8_Glycogenin"/>
    <property type="match status" value="1"/>
</dbReference>